<organism evidence="2 3">
    <name type="scientific">Pseudomonas putida</name>
    <name type="common">Arthrobacter siderocapsulatus</name>
    <dbReference type="NCBI Taxonomy" id="303"/>
    <lineage>
        <taxon>Bacteria</taxon>
        <taxon>Pseudomonadati</taxon>
        <taxon>Pseudomonadota</taxon>
        <taxon>Gammaproteobacteria</taxon>
        <taxon>Pseudomonadales</taxon>
        <taxon>Pseudomonadaceae</taxon>
        <taxon>Pseudomonas</taxon>
    </lineage>
</organism>
<evidence type="ECO:0000256" key="1">
    <source>
        <dbReference type="SAM" id="SignalP"/>
    </source>
</evidence>
<evidence type="ECO:0000313" key="2">
    <source>
        <dbReference type="EMBL" id="AXA25454.1"/>
    </source>
</evidence>
<dbReference type="Proteomes" id="UP000251617">
    <property type="component" value="Chromosome"/>
</dbReference>
<protein>
    <recommendedName>
        <fullName evidence="4">Secreted protein</fullName>
    </recommendedName>
</protein>
<dbReference type="AlphaFoldDB" id="A0AAD0L814"/>
<accession>A0AAD0L814</accession>
<keyword evidence="1" id="KW-0732">Signal</keyword>
<gene>
    <name evidence="2" type="ORF">C1S65_15505</name>
</gene>
<name>A0AAD0L814_PSEPU</name>
<feature type="signal peptide" evidence="1">
    <location>
        <begin position="1"/>
        <end position="20"/>
    </location>
</feature>
<reference evidence="2 3" key="1">
    <citation type="submission" date="2018-06" db="EMBL/GenBank/DDBJ databases">
        <title>The genome of Pseudomonas putida NX-1, a lignin degrader.</title>
        <authorList>
            <person name="Xu Z."/>
        </authorList>
    </citation>
    <scope>NUCLEOTIDE SEQUENCE [LARGE SCALE GENOMIC DNA]</scope>
    <source>
        <strain evidence="2 3">NX-1</strain>
    </source>
</reference>
<evidence type="ECO:0000313" key="3">
    <source>
        <dbReference type="Proteomes" id="UP000251617"/>
    </source>
</evidence>
<proteinExistence type="predicted"/>
<dbReference type="EMBL" id="CP030750">
    <property type="protein sequence ID" value="AXA25454.1"/>
    <property type="molecule type" value="Genomic_DNA"/>
</dbReference>
<sequence length="153" mass="16843">MPTPILLCTLLFLPLTCAHAIDTSTLPREQLLELGTRLEASSGSNQWQQLWQQVRGNGLLQAQPGQLRFVPPPSELPAMVRLTLAQAQHVEPFAITHARYRRVFSPQVIGYRGSQALEALCVDVDWRALPAAAVSAPQSYLGLASLRKAYPCD</sequence>
<feature type="chain" id="PRO_5042184599" description="Secreted protein" evidence="1">
    <location>
        <begin position="21"/>
        <end position="153"/>
    </location>
</feature>
<evidence type="ECO:0008006" key="4">
    <source>
        <dbReference type="Google" id="ProtNLM"/>
    </source>
</evidence>
<dbReference type="RefSeq" id="WP_063545230.1">
    <property type="nucleotide sequence ID" value="NZ_CP011789.1"/>
</dbReference>